<evidence type="ECO:0000259" key="2">
    <source>
        <dbReference type="Pfam" id="PF01431"/>
    </source>
</evidence>
<comment type="similarity">
    <text evidence="1">Belongs to the peptidase M13 family.</text>
</comment>
<dbReference type="Pfam" id="PF01431">
    <property type="entry name" value="Peptidase_M13"/>
    <property type="match status" value="1"/>
</dbReference>
<accession>A0A0U1DCY3</accession>
<dbReference type="EMBL" id="CTEF01000001">
    <property type="protein sequence ID" value="CQD12998.1"/>
    <property type="molecule type" value="Genomic_DNA"/>
</dbReference>
<dbReference type="GO" id="GO:0004222">
    <property type="term" value="F:metalloendopeptidase activity"/>
    <property type="evidence" value="ECO:0007669"/>
    <property type="project" value="InterPro"/>
</dbReference>
<gene>
    <name evidence="3" type="ORF">BN970_02714</name>
</gene>
<proteinExistence type="inferred from homology"/>
<reference evidence="3 4" key="1">
    <citation type="submission" date="2015-03" db="EMBL/GenBank/DDBJ databases">
        <authorList>
            <person name="Murphy D."/>
        </authorList>
    </citation>
    <scope>NUCLEOTIDE SEQUENCE [LARGE SCALE GENOMIC DNA]</scope>
    <source>
        <strain evidence="3 4">D16</strain>
    </source>
</reference>
<dbReference type="PROSITE" id="PS51885">
    <property type="entry name" value="NEPRILYSIN"/>
    <property type="match status" value="1"/>
</dbReference>
<dbReference type="PANTHER" id="PTHR11733">
    <property type="entry name" value="ZINC METALLOPROTEASE FAMILY M13 NEPRILYSIN-RELATED"/>
    <property type="match status" value="1"/>
</dbReference>
<feature type="domain" description="Peptidase M13 C-terminal" evidence="2">
    <location>
        <begin position="2"/>
        <end position="66"/>
    </location>
</feature>
<organism evidence="3 4">
    <name type="scientific">Mycolicibacterium conceptionense</name>
    <dbReference type="NCBI Taxonomy" id="451644"/>
    <lineage>
        <taxon>Bacteria</taxon>
        <taxon>Bacillati</taxon>
        <taxon>Actinomycetota</taxon>
        <taxon>Actinomycetes</taxon>
        <taxon>Mycobacteriales</taxon>
        <taxon>Mycobacteriaceae</taxon>
        <taxon>Mycolicibacterium</taxon>
    </lineage>
</organism>
<dbReference type="InterPro" id="IPR000718">
    <property type="entry name" value="Peptidase_M13"/>
</dbReference>
<sequence>MDWWTDADRAEFGVRTKALIDQYEKFTPRGLDASHHVNGAFTVGENIGDLGGLSIALLAYQLSLKGQERR</sequence>
<dbReference type="Proteomes" id="UP000182227">
    <property type="component" value="Unassembled WGS sequence"/>
</dbReference>
<dbReference type="SUPFAM" id="SSF55486">
    <property type="entry name" value="Metalloproteases ('zincins'), catalytic domain"/>
    <property type="match status" value="1"/>
</dbReference>
<name>A0A0U1DCY3_9MYCO</name>
<dbReference type="PANTHER" id="PTHR11733:SF167">
    <property type="entry name" value="FI17812P1-RELATED"/>
    <property type="match status" value="1"/>
</dbReference>
<dbReference type="InterPro" id="IPR018497">
    <property type="entry name" value="Peptidase_M13_C"/>
</dbReference>
<dbReference type="GO" id="GO:0016485">
    <property type="term" value="P:protein processing"/>
    <property type="evidence" value="ECO:0007669"/>
    <property type="project" value="TreeGrafter"/>
</dbReference>
<evidence type="ECO:0000313" key="4">
    <source>
        <dbReference type="Proteomes" id="UP000182227"/>
    </source>
</evidence>
<dbReference type="InterPro" id="IPR024079">
    <property type="entry name" value="MetalloPept_cat_dom_sf"/>
</dbReference>
<evidence type="ECO:0000256" key="1">
    <source>
        <dbReference type="ARBA" id="ARBA00007357"/>
    </source>
</evidence>
<protein>
    <submittedName>
        <fullName evidence="3">Metallopeptidase</fullName>
    </submittedName>
</protein>
<evidence type="ECO:0000313" key="3">
    <source>
        <dbReference type="EMBL" id="CQD12998.1"/>
    </source>
</evidence>
<dbReference type="Gene3D" id="3.40.390.10">
    <property type="entry name" value="Collagenase (Catalytic Domain)"/>
    <property type="match status" value="1"/>
</dbReference>
<dbReference type="AlphaFoldDB" id="A0A0U1DCY3"/>
<dbReference type="GO" id="GO:0005886">
    <property type="term" value="C:plasma membrane"/>
    <property type="evidence" value="ECO:0007669"/>
    <property type="project" value="TreeGrafter"/>
</dbReference>